<dbReference type="Gene3D" id="3.40.190.120">
    <property type="entry name" value="Osmoprotection protein (prox), domain 2"/>
    <property type="match status" value="1"/>
</dbReference>
<dbReference type="EMBL" id="CAFBMB010000058">
    <property type="protein sequence ID" value="CAB4899970.1"/>
    <property type="molecule type" value="Genomic_DNA"/>
</dbReference>
<dbReference type="AlphaFoldDB" id="A0A6J7G5L9"/>
<dbReference type="GO" id="GO:0022857">
    <property type="term" value="F:transmembrane transporter activity"/>
    <property type="evidence" value="ECO:0007669"/>
    <property type="project" value="InterPro"/>
</dbReference>
<organism evidence="2">
    <name type="scientific">freshwater metagenome</name>
    <dbReference type="NCBI Taxonomy" id="449393"/>
    <lineage>
        <taxon>unclassified sequences</taxon>
        <taxon>metagenomes</taxon>
        <taxon>ecological metagenomes</taxon>
    </lineage>
</organism>
<dbReference type="CDD" id="cd13606">
    <property type="entry name" value="PBP2_ProX_like"/>
    <property type="match status" value="1"/>
</dbReference>
<dbReference type="PROSITE" id="PS51257">
    <property type="entry name" value="PROKAR_LIPOPROTEIN"/>
    <property type="match status" value="1"/>
</dbReference>
<name>A0A6J7G5L9_9ZZZZ</name>
<gene>
    <name evidence="2" type="ORF">UFOPK3516_00886</name>
</gene>
<sequence>MKLTRITAIALSIGAVLGVAGCATASTPSAEPIVIGSQAYYSNEIIAETYALVLENAGYTVDRQFSLGQRDVYVPALEAGEIDLFPEYTGNLLQFFVPDATETAADDVYAALAKSLPAGLTALTMSPATDQDSYNVTKEFASKNKLESIADLATVDGLILGGAPELAERPYGPTGLLEKYGVTVSFQATGDTTVDSLVAGIVNMANVYSADPRIQQLGLVTLSDPKGLFLASNVVPIASEKVTADARKLIDAVSAAMTADDLVAMNVRSVDEKLSAAVIARDWLVSKGLIK</sequence>
<accession>A0A6J7G5L9</accession>
<dbReference type="SUPFAM" id="SSF53850">
    <property type="entry name" value="Periplasmic binding protein-like II"/>
    <property type="match status" value="1"/>
</dbReference>
<proteinExistence type="predicted"/>
<evidence type="ECO:0000313" key="2">
    <source>
        <dbReference type="EMBL" id="CAB4899970.1"/>
    </source>
</evidence>
<protein>
    <submittedName>
        <fullName evidence="2">Unannotated protein</fullName>
    </submittedName>
</protein>
<dbReference type="Gene3D" id="3.40.190.10">
    <property type="entry name" value="Periplasmic binding protein-like II"/>
    <property type="match status" value="1"/>
</dbReference>
<dbReference type="InterPro" id="IPR007210">
    <property type="entry name" value="ABC_Gly_betaine_transp_sub-bd"/>
</dbReference>
<evidence type="ECO:0000259" key="1">
    <source>
        <dbReference type="Pfam" id="PF04069"/>
    </source>
</evidence>
<dbReference type="Pfam" id="PF04069">
    <property type="entry name" value="OpuAC"/>
    <property type="match status" value="1"/>
</dbReference>
<feature type="domain" description="ABC-type glycine betaine transport system substrate-binding" evidence="1">
    <location>
        <begin position="32"/>
        <end position="284"/>
    </location>
</feature>
<dbReference type="GO" id="GO:0043190">
    <property type="term" value="C:ATP-binding cassette (ABC) transporter complex"/>
    <property type="evidence" value="ECO:0007669"/>
    <property type="project" value="InterPro"/>
</dbReference>
<reference evidence="2" key="1">
    <citation type="submission" date="2020-05" db="EMBL/GenBank/DDBJ databases">
        <authorList>
            <person name="Chiriac C."/>
            <person name="Salcher M."/>
            <person name="Ghai R."/>
            <person name="Kavagutti S V."/>
        </authorList>
    </citation>
    <scope>NUCLEOTIDE SEQUENCE</scope>
</reference>